<dbReference type="Proteomes" id="UP000053097">
    <property type="component" value="Unassembled WGS sequence"/>
</dbReference>
<feature type="region of interest" description="Disordered" evidence="1">
    <location>
        <begin position="70"/>
        <end position="91"/>
    </location>
</feature>
<protein>
    <submittedName>
        <fullName evidence="2">Uncharacterized protein</fullName>
    </submittedName>
</protein>
<evidence type="ECO:0000256" key="1">
    <source>
        <dbReference type="SAM" id="MobiDB-lite"/>
    </source>
</evidence>
<proteinExistence type="predicted"/>
<dbReference type="EMBL" id="KK107372">
    <property type="protein sequence ID" value="EZA51809.1"/>
    <property type="molecule type" value="Genomic_DNA"/>
</dbReference>
<dbReference type="AlphaFoldDB" id="A0A026W9V9"/>
<accession>A0A026W9V9</accession>
<reference evidence="2 3" key="1">
    <citation type="journal article" date="2014" name="Curr. Biol.">
        <title>The genome of the clonal raider ant Cerapachys biroi.</title>
        <authorList>
            <person name="Oxley P.R."/>
            <person name="Ji L."/>
            <person name="Fetter-Pruneda I."/>
            <person name="McKenzie S.K."/>
            <person name="Li C."/>
            <person name="Hu H."/>
            <person name="Zhang G."/>
            <person name="Kronauer D.J."/>
        </authorList>
    </citation>
    <scope>NUCLEOTIDE SEQUENCE [LARGE SCALE GENOMIC DNA]</scope>
</reference>
<evidence type="ECO:0000313" key="2">
    <source>
        <dbReference type="EMBL" id="EZA51809.1"/>
    </source>
</evidence>
<gene>
    <name evidence="2" type="ORF">X777_09566</name>
</gene>
<keyword evidence="3" id="KW-1185">Reference proteome</keyword>
<sequence length="117" mass="13142">MNEDWLAEPVCRGFDSGYRVALMSGGSRRLWNQLLRGTPSSVPLFLPLLSTFVTYAQVERFISYRQKLLGQSRRTDSTKGQQSPGSGPPAYIRMPLLSSYNLRQLPRMTDSTAEIGL</sequence>
<organism evidence="2 3">
    <name type="scientific">Ooceraea biroi</name>
    <name type="common">Clonal raider ant</name>
    <name type="synonym">Cerapachys biroi</name>
    <dbReference type="NCBI Taxonomy" id="2015173"/>
    <lineage>
        <taxon>Eukaryota</taxon>
        <taxon>Metazoa</taxon>
        <taxon>Ecdysozoa</taxon>
        <taxon>Arthropoda</taxon>
        <taxon>Hexapoda</taxon>
        <taxon>Insecta</taxon>
        <taxon>Pterygota</taxon>
        <taxon>Neoptera</taxon>
        <taxon>Endopterygota</taxon>
        <taxon>Hymenoptera</taxon>
        <taxon>Apocrita</taxon>
        <taxon>Aculeata</taxon>
        <taxon>Formicoidea</taxon>
        <taxon>Formicidae</taxon>
        <taxon>Dorylinae</taxon>
        <taxon>Ooceraea</taxon>
    </lineage>
</organism>
<name>A0A026W9V9_OOCBI</name>
<evidence type="ECO:0000313" key="3">
    <source>
        <dbReference type="Proteomes" id="UP000053097"/>
    </source>
</evidence>